<evidence type="ECO:0000259" key="4">
    <source>
        <dbReference type="PROSITE" id="PS51186"/>
    </source>
</evidence>
<dbReference type="InterPro" id="IPR000086">
    <property type="entry name" value="NUDIX_hydrolase_dom"/>
</dbReference>
<evidence type="ECO:0000256" key="3">
    <source>
        <dbReference type="ARBA" id="ARBA00022842"/>
    </source>
</evidence>
<evidence type="ECO:0000256" key="2">
    <source>
        <dbReference type="ARBA" id="ARBA00022801"/>
    </source>
</evidence>
<feature type="domain" description="N-acetyltransferase" evidence="4">
    <location>
        <begin position="1"/>
        <end position="133"/>
    </location>
</feature>
<keyword evidence="7" id="KW-1185">Reference proteome</keyword>
<feature type="domain" description="Nudix hydrolase" evidence="5">
    <location>
        <begin position="155"/>
        <end position="285"/>
    </location>
</feature>
<dbReference type="Proteomes" id="UP001501581">
    <property type="component" value="Unassembled WGS sequence"/>
</dbReference>
<dbReference type="Gene3D" id="3.90.79.10">
    <property type="entry name" value="Nucleoside Triphosphate Pyrophosphohydrolase"/>
    <property type="match status" value="1"/>
</dbReference>
<reference evidence="7" key="1">
    <citation type="journal article" date="2019" name="Int. J. Syst. Evol. Microbiol.">
        <title>The Global Catalogue of Microorganisms (GCM) 10K type strain sequencing project: providing services to taxonomists for standard genome sequencing and annotation.</title>
        <authorList>
            <consortium name="The Broad Institute Genomics Platform"/>
            <consortium name="The Broad Institute Genome Sequencing Center for Infectious Disease"/>
            <person name="Wu L."/>
            <person name="Ma J."/>
        </authorList>
    </citation>
    <scope>NUCLEOTIDE SEQUENCE [LARGE SCALE GENOMIC DNA]</scope>
    <source>
        <strain evidence="7">JCM 13008</strain>
    </source>
</reference>
<evidence type="ECO:0000256" key="1">
    <source>
        <dbReference type="ARBA" id="ARBA00001946"/>
    </source>
</evidence>
<dbReference type="PANTHER" id="PTHR43046:SF12">
    <property type="entry name" value="GDP-MANNOSE MANNOSYL HYDROLASE"/>
    <property type="match status" value="1"/>
</dbReference>
<organism evidence="6 7">
    <name type="scientific">Nocardioides dubius</name>
    <dbReference type="NCBI Taxonomy" id="317019"/>
    <lineage>
        <taxon>Bacteria</taxon>
        <taxon>Bacillati</taxon>
        <taxon>Actinomycetota</taxon>
        <taxon>Actinomycetes</taxon>
        <taxon>Propionibacteriales</taxon>
        <taxon>Nocardioidaceae</taxon>
        <taxon>Nocardioides</taxon>
    </lineage>
</organism>
<evidence type="ECO:0000313" key="7">
    <source>
        <dbReference type="Proteomes" id="UP001501581"/>
    </source>
</evidence>
<dbReference type="InterPro" id="IPR000182">
    <property type="entry name" value="GNAT_dom"/>
</dbReference>
<accession>A0ABP4E6V7</accession>
<name>A0ABP4E6V7_9ACTN</name>
<evidence type="ECO:0000259" key="5">
    <source>
        <dbReference type="PROSITE" id="PS51462"/>
    </source>
</evidence>
<dbReference type="InterPro" id="IPR015797">
    <property type="entry name" value="NUDIX_hydrolase-like_dom_sf"/>
</dbReference>
<dbReference type="PROSITE" id="PS51462">
    <property type="entry name" value="NUDIX"/>
    <property type="match status" value="1"/>
</dbReference>
<dbReference type="PRINTS" id="PR00502">
    <property type="entry name" value="NUDIXFAMILY"/>
</dbReference>
<dbReference type="PANTHER" id="PTHR43046">
    <property type="entry name" value="GDP-MANNOSE MANNOSYL HYDROLASE"/>
    <property type="match status" value="1"/>
</dbReference>
<proteinExistence type="predicted"/>
<dbReference type="EMBL" id="BAAALG010000001">
    <property type="protein sequence ID" value="GAA1090025.1"/>
    <property type="molecule type" value="Genomic_DNA"/>
</dbReference>
<comment type="caution">
    <text evidence="6">The sequence shown here is derived from an EMBL/GenBank/DDBJ whole genome shotgun (WGS) entry which is preliminary data.</text>
</comment>
<dbReference type="RefSeq" id="WP_343989984.1">
    <property type="nucleotide sequence ID" value="NZ_BAAALG010000001.1"/>
</dbReference>
<dbReference type="Pfam" id="PF13302">
    <property type="entry name" value="Acetyltransf_3"/>
    <property type="match status" value="1"/>
</dbReference>
<dbReference type="InterPro" id="IPR020476">
    <property type="entry name" value="Nudix_hydrolase"/>
</dbReference>
<keyword evidence="2" id="KW-0378">Hydrolase</keyword>
<dbReference type="PROSITE" id="PS51186">
    <property type="entry name" value="GNAT"/>
    <property type="match status" value="1"/>
</dbReference>
<dbReference type="InterPro" id="IPR016181">
    <property type="entry name" value="Acyl_CoA_acyltransferase"/>
</dbReference>
<evidence type="ECO:0000313" key="6">
    <source>
        <dbReference type="EMBL" id="GAA1090025.1"/>
    </source>
</evidence>
<comment type="cofactor">
    <cofactor evidence="1">
        <name>Mg(2+)</name>
        <dbReference type="ChEBI" id="CHEBI:18420"/>
    </cofactor>
</comment>
<keyword evidence="3" id="KW-0460">Magnesium</keyword>
<dbReference type="CDD" id="cd18876">
    <property type="entry name" value="NUDIX_Hydrolase"/>
    <property type="match status" value="1"/>
</dbReference>
<gene>
    <name evidence="6" type="ORF">GCM10009668_00590</name>
</gene>
<dbReference type="Gene3D" id="3.40.630.30">
    <property type="match status" value="1"/>
</dbReference>
<protein>
    <recommendedName>
        <fullName evidence="8">NUDIX hydrolase</fullName>
    </recommendedName>
</protein>
<dbReference type="Pfam" id="PF00293">
    <property type="entry name" value="NUDIX"/>
    <property type="match status" value="1"/>
</dbReference>
<dbReference type="SUPFAM" id="SSF55729">
    <property type="entry name" value="Acyl-CoA N-acyltransferases (Nat)"/>
    <property type="match status" value="1"/>
</dbReference>
<sequence>MTAPLPDLTDGTVTLTAVSTTPSSWQFSILRQQERIGQITLEVVGPGTGELTWHLDVAHRGRGSATAGVRLLTDWALTDEGLGGLGLGRVEARCAPENESALKVATRAGLLREGIARQAPGHGDAAEYVVLARISTDPPLNDPASFRALLNSFLPRKRAIGQMLIRDAAGRVLLCHLTYKRDWDLPGGVVEVGESPHLAASREIEEELALSIPAGQIVLTDWLPPWGGWDDAVCLVFDGGVHSPDLVERIRPEAREIRGAEFLTLDQIDERAADFTARRIKAALAALDGGPRYTESGRSV</sequence>
<evidence type="ECO:0008006" key="8">
    <source>
        <dbReference type="Google" id="ProtNLM"/>
    </source>
</evidence>
<dbReference type="SUPFAM" id="SSF55811">
    <property type="entry name" value="Nudix"/>
    <property type="match status" value="1"/>
</dbReference>